<sequence>MYNDKEVLDLTSLRAEARLLVTDQCTQNASILQVGESNIATIGNFSASTGKAKSKKTFNVTAIVAAAMNNGSVLKYHATSPEGKRCILYVDTEQSTYHCQKILLRILKMSGLPLNTHPENLEFLVLRKYSPEVRAQIIEKAIYDTEELGLVIIDGVRDLAYDINSPSEATDLINKFMQWTDERQIHIHTVLHMNKGDDNTRGHLGTELNNKAETILQVIKNTSNDNISHVSAMCVREKDFEPFAFTINDDDVPIPVLANECTYNEKKPVRSVDFQDIPNDLHRKIVGTVLSGKIVSYGELIEVLQAGYKHAGYIF</sequence>
<evidence type="ECO:0000313" key="1">
    <source>
        <dbReference type="EMBL" id="KAA4737547.1"/>
    </source>
</evidence>
<dbReference type="EMBL" id="VWEQ01000293">
    <property type="protein sequence ID" value="KAA4737547.1"/>
    <property type="molecule type" value="Genomic_DNA"/>
</dbReference>
<protein>
    <submittedName>
        <fullName evidence="1">AAA family ATPase</fullName>
    </submittedName>
</protein>
<organism evidence="1 2">
    <name type="scientific">Bacteroides fragilis</name>
    <dbReference type="NCBI Taxonomy" id="817"/>
    <lineage>
        <taxon>Bacteria</taxon>
        <taxon>Pseudomonadati</taxon>
        <taxon>Bacteroidota</taxon>
        <taxon>Bacteroidia</taxon>
        <taxon>Bacteroidales</taxon>
        <taxon>Bacteroidaceae</taxon>
        <taxon>Bacteroides</taxon>
    </lineage>
</organism>
<reference evidence="1 2" key="1">
    <citation type="journal article" date="2019" name="Nat. Med.">
        <title>A library of human gut bacterial isolates paired with longitudinal multiomics data enables mechanistic microbiome research.</title>
        <authorList>
            <person name="Poyet M."/>
            <person name="Groussin M."/>
            <person name="Gibbons S.M."/>
            <person name="Avila-Pacheco J."/>
            <person name="Jiang X."/>
            <person name="Kearney S.M."/>
            <person name="Perrotta A.R."/>
            <person name="Berdy B."/>
            <person name="Zhao S."/>
            <person name="Lieberman T.D."/>
            <person name="Swanson P.K."/>
            <person name="Smith M."/>
            <person name="Roesemann S."/>
            <person name="Alexander J.E."/>
            <person name="Rich S.A."/>
            <person name="Livny J."/>
            <person name="Vlamakis H."/>
            <person name="Clish C."/>
            <person name="Bullock K."/>
            <person name="Deik A."/>
            <person name="Scott J."/>
            <person name="Pierce K.A."/>
            <person name="Xavier R.J."/>
            <person name="Alm E.J."/>
        </authorList>
    </citation>
    <scope>NUCLEOTIDE SEQUENCE [LARGE SCALE GENOMIC DNA]</scope>
    <source>
        <strain evidence="1 2">BIOML-A106</strain>
    </source>
</reference>
<accession>A0A6L3GNF6</accession>
<comment type="caution">
    <text evidence="1">The sequence shown here is derived from an EMBL/GenBank/DDBJ whole genome shotgun (WGS) entry which is preliminary data.</text>
</comment>
<dbReference type="AlphaFoldDB" id="A0A6L3GNF6"/>
<proteinExistence type="predicted"/>
<evidence type="ECO:0000313" key="2">
    <source>
        <dbReference type="Proteomes" id="UP000479773"/>
    </source>
</evidence>
<dbReference type="SUPFAM" id="SSF52540">
    <property type="entry name" value="P-loop containing nucleoside triphosphate hydrolases"/>
    <property type="match status" value="1"/>
</dbReference>
<dbReference type="Gene3D" id="3.40.50.300">
    <property type="entry name" value="P-loop containing nucleotide triphosphate hydrolases"/>
    <property type="match status" value="1"/>
</dbReference>
<name>A0A6L3GNF6_BACFG</name>
<dbReference type="Proteomes" id="UP000479773">
    <property type="component" value="Unassembled WGS sequence"/>
</dbReference>
<dbReference type="Pfam" id="PF13481">
    <property type="entry name" value="AAA_25"/>
    <property type="match status" value="1"/>
</dbReference>
<feature type="non-terminal residue" evidence="1">
    <location>
        <position position="315"/>
    </location>
</feature>
<dbReference type="InterPro" id="IPR027417">
    <property type="entry name" value="P-loop_NTPase"/>
</dbReference>
<gene>
    <name evidence="1" type="ORF">F3B44_27135</name>
</gene>